<reference evidence="20 21" key="1">
    <citation type="submission" date="2020-04" db="EMBL/GenBank/DDBJ databases">
        <title>Description of novel Gluconacetobacter.</title>
        <authorList>
            <person name="Sombolestani A."/>
        </authorList>
    </citation>
    <scope>NUCLEOTIDE SEQUENCE [LARGE SCALE GENOMIC DNA]</scope>
    <source>
        <strain evidence="20 21">LMG 27802</strain>
    </source>
</reference>
<evidence type="ECO:0000256" key="16">
    <source>
        <dbReference type="ARBA" id="ARBA00023209"/>
    </source>
</evidence>
<dbReference type="AlphaFoldDB" id="A0A7W4PM27"/>
<evidence type="ECO:0000256" key="11">
    <source>
        <dbReference type="ARBA" id="ARBA00022692"/>
    </source>
</evidence>
<dbReference type="Pfam" id="PF01148">
    <property type="entry name" value="CTP_transf_1"/>
    <property type="match status" value="1"/>
</dbReference>
<feature type="transmembrane region" description="Helical" evidence="19">
    <location>
        <begin position="92"/>
        <end position="110"/>
    </location>
</feature>
<dbReference type="UniPathway" id="UPA00557">
    <property type="reaction ID" value="UER00614"/>
</dbReference>
<keyword evidence="11 18" id="KW-0812">Transmembrane</keyword>
<comment type="pathway">
    <text evidence="4">Lipid metabolism.</text>
</comment>
<keyword evidence="17" id="KW-1208">Phospholipid metabolism</keyword>
<evidence type="ECO:0000256" key="14">
    <source>
        <dbReference type="ARBA" id="ARBA00023098"/>
    </source>
</evidence>
<evidence type="ECO:0000256" key="19">
    <source>
        <dbReference type="SAM" id="Phobius"/>
    </source>
</evidence>
<keyword evidence="16" id="KW-0594">Phospholipid biosynthesis</keyword>
<keyword evidence="8" id="KW-1003">Cell membrane</keyword>
<dbReference type="GO" id="GO:0016024">
    <property type="term" value="P:CDP-diacylglycerol biosynthetic process"/>
    <property type="evidence" value="ECO:0007669"/>
    <property type="project" value="UniProtKB-UniPathway"/>
</dbReference>
<evidence type="ECO:0000256" key="2">
    <source>
        <dbReference type="ARBA" id="ARBA00004651"/>
    </source>
</evidence>
<organism evidence="20 21">
    <name type="scientific">Gluconacetobacter tumulisoli</name>
    <dbReference type="NCBI Taxonomy" id="1286189"/>
    <lineage>
        <taxon>Bacteria</taxon>
        <taxon>Pseudomonadati</taxon>
        <taxon>Pseudomonadota</taxon>
        <taxon>Alphaproteobacteria</taxon>
        <taxon>Acetobacterales</taxon>
        <taxon>Acetobacteraceae</taxon>
        <taxon>Gluconacetobacter</taxon>
    </lineage>
</organism>
<evidence type="ECO:0000256" key="7">
    <source>
        <dbReference type="ARBA" id="ARBA00019373"/>
    </source>
</evidence>
<feature type="transmembrane region" description="Helical" evidence="19">
    <location>
        <begin position="122"/>
        <end position="144"/>
    </location>
</feature>
<proteinExistence type="inferred from homology"/>
<dbReference type="EC" id="2.7.7.41" evidence="6 18"/>
<protein>
    <recommendedName>
        <fullName evidence="7 18">Phosphatidate cytidylyltransferase</fullName>
        <ecNumber evidence="6 18">2.7.7.41</ecNumber>
    </recommendedName>
</protein>
<evidence type="ECO:0000313" key="21">
    <source>
        <dbReference type="Proteomes" id="UP000578030"/>
    </source>
</evidence>
<keyword evidence="12 18" id="KW-0548">Nucleotidyltransferase</keyword>
<evidence type="ECO:0000256" key="4">
    <source>
        <dbReference type="ARBA" id="ARBA00005189"/>
    </source>
</evidence>
<comment type="caution">
    <text evidence="20">The sequence shown here is derived from an EMBL/GenBank/DDBJ whole genome shotgun (WGS) entry which is preliminary data.</text>
</comment>
<evidence type="ECO:0000256" key="6">
    <source>
        <dbReference type="ARBA" id="ARBA00012487"/>
    </source>
</evidence>
<evidence type="ECO:0000313" key="20">
    <source>
        <dbReference type="EMBL" id="MBB2201219.1"/>
    </source>
</evidence>
<feature type="transmembrane region" description="Helical" evidence="19">
    <location>
        <begin position="275"/>
        <end position="298"/>
    </location>
</feature>
<evidence type="ECO:0000256" key="8">
    <source>
        <dbReference type="ARBA" id="ARBA00022475"/>
    </source>
</evidence>
<dbReference type="GO" id="GO:0005886">
    <property type="term" value="C:plasma membrane"/>
    <property type="evidence" value="ECO:0007669"/>
    <property type="project" value="UniProtKB-SubCell"/>
</dbReference>
<sequence length="325" mass="33091">MPRWKHSPVVKGVSVPALPSDPVVVPPQSRPGRNWKDLRARLASAAVLVPVAGLCVWAGGIAYAVLILLAMAGMAQEWGRLFALYPTRWRGVLYLLWPLATGAAALGGHWRGAFAVMAGGFVFGPALWAGQVVIGCAGVSLLWLRNMTVPGAGVVLFVVTCVVVSDSGAYLVGRLLGGPKLAPAISPAKTWSGSIGGLVLAMLAGTAVFALVSSGLPGSRWPDDWWRGMLFGGLTAVAAQIGDLAESALKRARGVKDSGALIPGHGGLLDRFDGLLVAAPVAALLSLGAAGGAAFWYVTPSGLVSALLAIPGGQPGPVATGSRGS</sequence>
<feature type="transmembrane region" description="Helical" evidence="19">
    <location>
        <begin position="150"/>
        <end position="172"/>
    </location>
</feature>
<evidence type="ECO:0000256" key="17">
    <source>
        <dbReference type="ARBA" id="ARBA00023264"/>
    </source>
</evidence>
<feature type="transmembrane region" description="Helical" evidence="19">
    <location>
        <begin position="42"/>
        <end position="72"/>
    </location>
</feature>
<keyword evidence="14" id="KW-0443">Lipid metabolism</keyword>
<keyword evidence="13 19" id="KW-1133">Transmembrane helix</keyword>
<comment type="similarity">
    <text evidence="5 18">Belongs to the CDS family.</text>
</comment>
<dbReference type="GO" id="GO:0004605">
    <property type="term" value="F:phosphatidate cytidylyltransferase activity"/>
    <property type="evidence" value="ECO:0007669"/>
    <property type="project" value="UniProtKB-EC"/>
</dbReference>
<feature type="transmembrane region" description="Helical" evidence="19">
    <location>
        <begin position="193"/>
        <end position="213"/>
    </location>
</feature>
<evidence type="ECO:0000256" key="15">
    <source>
        <dbReference type="ARBA" id="ARBA00023136"/>
    </source>
</evidence>
<comment type="catalytic activity">
    <reaction evidence="1 18">
        <text>a 1,2-diacyl-sn-glycero-3-phosphate + CTP + H(+) = a CDP-1,2-diacyl-sn-glycerol + diphosphate</text>
        <dbReference type="Rhea" id="RHEA:16229"/>
        <dbReference type="ChEBI" id="CHEBI:15378"/>
        <dbReference type="ChEBI" id="CHEBI:33019"/>
        <dbReference type="ChEBI" id="CHEBI:37563"/>
        <dbReference type="ChEBI" id="CHEBI:58332"/>
        <dbReference type="ChEBI" id="CHEBI:58608"/>
        <dbReference type="EC" id="2.7.7.41"/>
    </reaction>
</comment>
<keyword evidence="10 18" id="KW-0808">Transferase</keyword>
<keyword evidence="15 19" id="KW-0472">Membrane</keyword>
<accession>A0A7W4PM27</accession>
<evidence type="ECO:0000256" key="10">
    <source>
        <dbReference type="ARBA" id="ARBA00022679"/>
    </source>
</evidence>
<evidence type="ECO:0000256" key="1">
    <source>
        <dbReference type="ARBA" id="ARBA00001698"/>
    </source>
</evidence>
<dbReference type="InterPro" id="IPR000374">
    <property type="entry name" value="PC_trans"/>
</dbReference>
<dbReference type="Proteomes" id="UP000578030">
    <property type="component" value="Unassembled WGS sequence"/>
</dbReference>
<keyword evidence="21" id="KW-1185">Reference proteome</keyword>
<comment type="pathway">
    <text evidence="3 18">Phospholipid metabolism; CDP-diacylglycerol biosynthesis; CDP-diacylglycerol from sn-glycerol 3-phosphate: step 3/3.</text>
</comment>
<evidence type="ECO:0000256" key="13">
    <source>
        <dbReference type="ARBA" id="ARBA00022989"/>
    </source>
</evidence>
<evidence type="ECO:0000256" key="5">
    <source>
        <dbReference type="ARBA" id="ARBA00010185"/>
    </source>
</evidence>
<evidence type="ECO:0000256" key="18">
    <source>
        <dbReference type="RuleBase" id="RU003938"/>
    </source>
</evidence>
<dbReference type="PANTHER" id="PTHR46382:SF1">
    <property type="entry name" value="PHOSPHATIDATE CYTIDYLYLTRANSFERASE"/>
    <property type="match status" value="1"/>
</dbReference>
<dbReference type="EMBL" id="JABEQM010000004">
    <property type="protein sequence ID" value="MBB2201219.1"/>
    <property type="molecule type" value="Genomic_DNA"/>
</dbReference>
<comment type="subcellular location">
    <subcellularLocation>
        <location evidence="2">Cell membrane</location>
        <topology evidence="2">Multi-pass membrane protein</topology>
    </subcellularLocation>
</comment>
<dbReference type="PANTHER" id="PTHR46382">
    <property type="entry name" value="PHOSPHATIDATE CYTIDYLYLTRANSFERASE"/>
    <property type="match status" value="1"/>
</dbReference>
<evidence type="ECO:0000256" key="12">
    <source>
        <dbReference type="ARBA" id="ARBA00022695"/>
    </source>
</evidence>
<name>A0A7W4PM27_9PROT</name>
<evidence type="ECO:0000256" key="9">
    <source>
        <dbReference type="ARBA" id="ARBA00022516"/>
    </source>
</evidence>
<keyword evidence="9" id="KW-0444">Lipid biosynthesis</keyword>
<gene>
    <name evidence="20" type="ORF">HLH28_06420</name>
</gene>
<evidence type="ECO:0000256" key="3">
    <source>
        <dbReference type="ARBA" id="ARBA00005119"/>
    </source>
</evidence>
<dbReference type="PROSITE" id="PS01315">
    <property type="entry name" value="CDS"/>
    <property type="match status" value="1"/>
</dbReference>